<dbReference type="InterPro" id="IPR050390">
    <property type="entry name" value="C5-Methyltransferase"/>
</dbReference>
<keyword evidence="5" id="KW-0680">Restriction system</keyword>
<dbReference type="PANTHER" id="PTHR10629:SF52">
    <property type="entry name" value="DNA (CYTOSINE-5)-METHYLTRANSFERASE 1"/>
    <property type="match status" value="1"/>
</dbReference>
<dbReference type="InterPro" id="IPR001525">
    <property type="entry name" value="C5_MeTfrase"/>
</dbReference>
<dbReference type="Pfam" id="PF00145">
    <property type="entry name" value="DNA_methylase"/>
    <property type="match status" value="1"/>
</dbReference>
<keyword evidence="2 7" id="KW-0489">Methyltransferase</keyword>
<dbReference type="EMBL" id="BAABEY010000014">
    <property type="protein sequence ID" value="GAA4436090.1"/>
    <property type="molecule type" value="Genomic_DNA"/>
</dbReference>
<keyword evidence="3 7" id="KW-0808">Transferase</keyword>
<feature type="active site" evidence="7">
    <location>
        <position position="83"/>
    </location>
</feature>
<dbReference type="RefSeq" id="WP_345027537.1">
    <property type="nucleotide sequence ID" value="NZ_BAABEY010000014.1"/>
</dbReference>
<evidence type="ECO:0000256" key="1">
    <source>
        <dbReference type="ARBA" id="ARBA00011975"/>
    </source>
</evidence>
<dbReference type="PROSITE" id="PS51679">
    <property type="entry name" value="SAM_MT_C5"/>
    <property type="match status" value="1"/>
</dbReference>
<comment type="caution">
    <text evidence="9">The sequence shown here is derived from an EMBL/GenBank/DDBJ whole genome shotgun (WGS) entry which is preliminary data.</text>
</comment>
<evidence type="ECO:0000256" key="4">
    <source>
        <dbReference type="ARBA" id="ARBA00022691"/>
    </source>
</evidence>
<dbReference type="Proteomes" id="UP001501508">
    <property type="component" value="Unassembled WGS sequence"/>
</dbReference>
<proteinExistence type="inferred from homology"/>
<evidence type="ECO:0000256" key="7">
    <source>
        <dbReference type="PROSITE-ProRule" id="PRU01016"/>
    </source>
</evidence>
<evidence type="ECO:0000256" key="6">
    <source>
        <dbReference type="ARBA" id="ARBA00047422"/>
    </source>
</evidence>
<dbReference type="EC" id="2.1.1.37" evidence="1"/>
<evidence type="ECO:0000313" key="9">
    <source>
        <dbReference type="EMBL" id="GAA4436090.1"/>
    </source>
</evidence>
<organism evidence="9 10">
    <name type="scientific">Ravibacter arvi</name>
    <dbReference type="NCBI Taxonomy" id="2051041"/>
    <lineage>
        <taxon>Bacteria</taxon>
        <taxon>Pseudomonadati</taxon>
        <taxon>Bacteroidota</taxon>
        <taxon>Cytophagia</taxon>
        <taxon>Cytophagales</taxon>
        <taxon>Spirosomataceae</taxon>
        <taxon>Ravibacter</taxon>
    </lineage>
</organism>
<keyword evidence="10" id="KW-1185">Reference proteome</keyword>
<evidence type="ECO:0000256" key="2">
    <source>
        <dbReference type="ARBA" id="ARBA00022603"/>
    </source>
</evidence>
<dbReference type="GO" id="GO:0032259">
    <property type="term" value="P:methylation"/>
    <property type="evidence" value="ECO:0007669"/>
    <property type="project" value="UniProtKB-KW"/>
</dbReference>
<dbReference type="SUPFAM" id="SSF53335">
    <property type="entry name" value="S-adenosyl-L-methionine-dependent methyltransferases"/>
    <property type="match status" value="1"/>
</dbReference>
<dbReference type="Gene3D" id="3.90.120.10">
    <property type="entry name" value="DNA Methylase, subunit A, domain 2"/>
    <property type="match status" value="1"/>
</dbReference>
<dbReference type="PANTHER" id="PTHR10629">
    <property type="entry name" value="CYTOSINE-SPECIFIC METHYLTRANSFERASE"/>
    <property type="match status" value="1"/>
</dbReference>
<dbReference type="NCBIfam" id="TIGR00675">
    <property type="entry name" value="dcm"/>
    <property type="match status" value="1"/>
</dbReference>
<dbReference type="PRINTS" id="PR00105">
    <property type="entry name" value="C5METTRFRASE"/>
</dbReference>
<comment type="similarity">
    <text evidence="7 8">Belongs to the class I-like SAM-binding methyltransferase superfamily. C5-methyltransferase family.</text>
</comment>
<dbReference type="Gene3D" id="3.40.50.150">
    <property type="entry name" value="Vaccinia Virus protein VP39"/>
    <property type="match status" value="1"/>
</dbReference>
<evidence type="ECO:0000313" key="10">
    <source>
        <dbReference type="Proteomes" id="UP001501508"/>
    </source>
</evidence>
<dbReference type="InterPro" id="IPR029063">
    <property type="entry name" value="SAM-dependent_MTases_sf"/>
</dbReference>
<name>A0ABP8LTC8_9BACT</name>
<evidence type="ECO:0000256" key="8">
    <source>
        <dbReference type="RuleBase" id="RU000416"/>
    </source>
</evidence>
<protein>
    <recommendedName>
        <fullName evidence="1">DNA (cytosine-5-)-methyltransferase</fullName>
        <ecNumber evidence="1">2.1.1.37</ecNumber>
    </recommendedName>
</protein>
<evidence type="ECO:0000256" key="5">
    <source>
        <dbReference type="ARBA" id="ARBA00022747"/>
    </source>
</evidence>
<dbReference type="GO" id="GO:0008168">
    <property type="term" value="F:methyltransferase activity"/>
    <property type="evidence" value="ECO:0007669"/>
    <property type="project" value="UniProtKB-KW"/>
</dbReference>
<accession>A0ABP8LTC8</accession>
<sequence>METLRLNSIDLFAGAGGLTVGMHMAGFETRAAVEIESAAVKAYELNHPNSKVFPKNIRDINVNDIREILGDEPLHLLAGCPPCQGFSSMRRLNKRQSVRDDRNSLVLEFLRFVKELKPLTIMMENVPGLVNYYLFRQVVKELRELGYSPKVEVVDVKDYGVPQRRKRLVMVGSLLGDLEVAKVDVPKATVRKAIGSLPSVNETTDSAHKIVANHIPRIQEMIAKIPKDGGSRRDLPQHYVLECHKKENVGFHDVYGRLKWDDYSSTITGGCLNPSKGRFLHPEENRCITAREASLLQTFPEDYQFPADITKTAVALLIGNALPPKFSYFQSLNIKRHIQKYLG</sequence>
<keyword evidence="4 7" id="KW-0949">S-adenosyl-L-methionine</keyword>
<reference evidence="10" key="1">
    <citation type="journal article" date="2019" name="Int. J. Syst. Evol. Microbiol.">
        <title>The Global Catalogue of Microorganisms (GCM) 10K type strain sequencing project: providing services to taxonomists for standard genome sequencing and annotation.</title>
        <authorList>
            <consortium name="The Broad Institute Genomics Platform"/>
            <consortium name="The Broad Institute Genome Sequencing Center for Infectious Disease"/>
            <person name="Wu L."/>
            <person name="Ma J."/>
        </authorList>
    </citation>
    <scope>NUCLEOTIDE SEQUENCE [LARGE SCALE GENOMIC DNA]</scope>
    <source>
        <strain evidence="10">JCM 31920</strain>
    </source>
</reference>
<evidence type="ECO:0000256" key="3">
    <source>
        <dbReference type="ARBA" id="ARBA00022679"/>
    </source>
</evidence>
<comment type="catalytic activity">
    <reaction evidence="6">
        <text>a 2'-deoxycytidine in DNA + S-adenosyl-L-methionine = a 5-methyl-2'-deoxycytidine in DNA + S-adenosyl-L-homocysteine + H(+)</text>
        <dbReference type="Rhea" id="RHEA:13681"/>
        <dbReference type="Rhea" id="RHEA-COMP:11369"/>
        <dbReference type="Rhea" id="RHEA-COMP:11370"/>
        <dbReference type="ChEBI" id="CHEBI:15378"/>
        <dbReference type="ChEBI" id="CHEBI:57856"/>
        <dbReference type="ChEBI" id="CHEBI:59789"/>
        <dbReference type="ChEBI" id="CHEBI:85452"/>
        <dbReference type="ChEBI" id="CHEBI:85454"/>
        <dbReference type="EC" id="2.1.1.37"/>
    </reaction>
</comment>
<gene>
    <name evidence="9" type="ORF">GCM10023091_13560</name>
</gene>